<sequence>METNEKNESILYSLENLLLTENDESNELLHLLEDFDLFLKDENDLFDYDVDSLVRCQLNHNFLEKTQGVLQNFENLYKKSQLIHDEIEKDYQSVLQMEDCVVVIVNNSPINMKLFDYYLRTFYHIW</sequence>
<dbReference type="AlphaFoldDB" id="A0A177B056"/>
<dbReference type="Proteomes" id="UP000078046">
    <property type="component" value="Unassembled WGS sequence"/>
</dbReference>
<gene>
    <name evidence="1" type="ORF">A3Q56_04628</name>
</gene>
<accession>A0A177B056</accession>
<protein>
    <submittedName>
        <fullName evidence="1">Uncharacterized protein</fullName>
    </submittedName>
</protein>
<keyword evidence="2" id="KW-1185">Reference proteome</keyword>
<proteinExistence type="predicted"/>
<name>A0A177B056_9BILA</name>
<comment type="caution">
    <text evidence="1">The sequence shown here is derived from an EMBL/GenBank/DDBJ whole genome shotgun (WGS) entry which is preliminary data.</text>
</comment>
<evidence type="ECO:0000313" key="2">
    <source>
        <dbReference type="Proteomes" id="UP000078046"/>
    </source>
</evidence>
<evidence type="ECO:0000313" key="1">
    <source>
        <dbReference type="EMBL" id="OAF67635.1"/>
    </source>
</evidence>
<reference evidence="1 2" key="1">
    <citation type="submission" date="2016-04" db="EMBL/GenBank/DDBJ databases">
        <title>The genome of Intoshia linei affirms orthonectids as highly simplified spiralians.</title>
        <authorList>
            <person name="Mikhailov K.V."/>
            <person name="Slusarev G.S."/>
            <person name="Nikitin M.A."/>
            <person name="Logacheva M.D."/>
            <person name="Penin A."/>
            <person name="Aleoshin V."/>
            <person name="Panchin Y.V."/>
        </authorList>
    </citation>
    <scope>NUCLEOTIDE SEQUENCE [LARGE SCALE GENOMIC DNA]</scope>
    <source>
        <strain evidence="1">Intl2013</strain>
        <tissue evidence="1">Whole animal</tissue>
    </source>
</reference>
<dbReference type="EMBL" id="LWCA01000611">
    <property type="protein sequence ID" value="OAF67635.1"/>
    <property type="molecule type" value="Genomic_DNA"/>
</dbReference>
<organism evidence="1 2">
    <name type="scientific">Intoshia linei</name>
    <dbReference type="NCBI Taxonomy" id="1819745"/>
    <lineage>
        <taxon>Eukaryota</taxon>
        <taxon>Metazoa</taxon>
        <taxon>Spiralia</taxon>
        <taxon>Lophotrochozoa</taxon>
        <taxon>Mesozoa</taxon>
        <taxon>Orthonectida</taxon>
        <taxon>Rhopaluridae</taxon>
        <taxon>Intoshia</taxon>
    </lineage>
</organism>